<proteinExistence type="predicted"/>
<organism evidence="1 2">
    <name type="scientific">Streptomyces hundungensis</name>
    <dbReference type="NCBI Taxonomy" id="1077946"/>
    <lineage>
        <taxon>Bacteria</taxon>
        <taxon>Bacillati</taxon>
        <taxon>Actinomycetota</taxon>
        <taxon>Actinomycetes</taxon>
        <taxon>Kitasatosporales</taxon>
        <taxon>Streptomycetaceae</taxon>
        <taxon>Streptomyces</taxon>
    </lineage>
</organism>
<gene>
    <name evidence="1" type="ORF">DWB77_00833</name>
</gene>
<reference evidence="1 2" key="1">
    <citation type="submission" date="2018-10" db="EMBL/GenBank/DDBJ databases">
        <title>Relationship between Morphology and Antimicrobial Activity in Streptomyces.</title>
        <authorList>
            <person name="Kang H.J."/>
            <person name="Kim S.B."/>
        </authorList>
    </citation>
    <scope>NUCLEOTIDE SEQUENCE [LARGE SCALE GENOMIC DNA]</scope>
    <source>
        <strain evidence="1 2">BH38</strain>
    </source>
</reference>
<dbReference type="KEGG" id="shun:DWB77_00833"/>
<dbReference type="Gene3D" id="3.40.630.30">
    <property type="match status" value="1"/>
</dbReference>
<dbReference type="SUPFAM" id="SSF55729">
    <property type="entry name" value="Acyl-CoA N-acyltransferases (Nat)"/>
    <property type="match status" value="1"/>
</dbReference>
<accession>A0A387H4R7</accession>
<evidence type="ECO:0000313" key="1">
    <source>
        <dbReference type="EMBL" id="AYG78725.1"/>
    </source>
</evidence>
<name>A0A387H4R7_9ACTN</name>
<dbReference type="Proteomes" id="UP000271554">
    <property type="component" value="Chromosome"/>
</dbReference>
<protein>
    <submittedName>
        <fullName evidence="1">Uncharacterized protein</fullName>
    </submittedName>
</protein>
<keyword evidence="2" id="KW-1185">Reference proteome</keyword>
<evidence type="ECO:0000313" key="2">
    <source>
        <dbReference type="Proteomes" id="UP000271554"/>
    </source>
</evidence>
<dbReference type="EMBL" id="CP032698">
    <property type="protein sequence ID" value="AYG78725.1"/>
    <property type="molecule type" value="Genomic_DNA"/>
</dbReference>
<dbReference type="InterPro" id="IPR016181">
    <property type="entry name" value="Acyl_CoA_acyltransferase"/>
</dbReference>
<dbReference type="RefSeq" id="WP_246033398.1">
    <property type="nucleotide sequence ID" value="NZ_CP032698.1"/>
</dbReference>
<sequence length="281" mass="31119">MSVRRWVPQCLDLVRCYVIKLGMTSFWTGKRVRLRAIEPDDWSAFRRFAEDEEGLGDLLNPPRSAVVGAVGSHDADPRAGWFEYGVTMGAVHRRKGYASEAAVTSIVGVDALLRTVPPLTDVAPHTAEVSRPTDGIRDRGWRRAWTAGWQSCSTAPMSLAVDVFVVETDGELHVLDVPEGSCDLAGFERWRTAVWGSDVVRSLGARFFPVLADDDLKVEPGEVPAFLQECALLREHLETVVTSTVRTRTLEEHRHVVSCRLANIEDAARRAQSVDGGVLIW</sequence>
<dbReference type="AlphaFoldDB" id="A0A387H4R7"/>